<accession>A0ABS8V4J8</accession>
<gene>
    <name evidence="1" type="ORF">HAX54_027416</name>
</gene>
<proteinExistence type="predicted"/>
<feature type="non-terminal residue" evidence="1">
    <location>
        <position position="119"/>
    </location>
</feature>
<sequence length="119" mass="13317">MKVTKSKKVSLSCIGTLILKTPHIWTKIINGPPHGSHIVIFPLKSHSSFGTPSSAREKEHVLADSHFYHFDDMIMVNTCFSSCQIKYPIPGLPHAQIALLQPCVIFVIDNLPHFNFPLL</sequence>
<reference evidence="1 2" key="1">
    <citation type="journal article" date="2021" name="BMC Genomics">
        <title>Datura genome reveals duplications of psychoactive alkaloid biosynthetic genes and high mutation rate following tissue culture.</title>
        <authorList>
            <person name="Rajewski A."/>
            <person name="Carter-House D."/>
            <person name="Stajich J."/>
            <person name="Litt A."/>
        </authorList>
    </citation>
    <scope>NUCLEOTIDE SEQUENCE [LARGE SCALE GENOMIC DNA]</scope>
    <source>
        <strain evidence="1">AR-01</strain>
    </source>
</reference>
<comment type="caution">
    <text evidence="1">The sequence shown here is derived from an EMBL/GenBank/DDBJ whole genome shotgun (WGS) entry which is preliminary data.</text>
</comment>
<organism evidence="1 2">
    <name type="scientific">Datura stramonium</name>
    <name type="common">Jimsonweed</name>
    <name type="synonym">Common thornapple</name>
    <dbReference type="NCBI Taxonomy" id="4076"/>
    <lineage>
        <taxon>Eukaryota</taxon>
        <taxon>Viridiplantae</taxon>
        <taxon>Streptophyta</taxon>
        <taxon>Embryophyta</taxon>
        <taxon>Tracheophyta</taxon>
        <taxon>Spermatophyta</taxon>
        <taxon>Magnoliopsida</taxon>
        <taxon>eudicotyledons</taxon>
        <taxon>Gunneridae</taxon>
        <taxon>Pentapetalae</taxon>
        <taxon>asterids</taxon>
        <taxon>lamiids</taxon>
        <taxon>Solanales</taxon>
        <taxon>Solanaceae</taxon>
        <taxon>Solanoideae</taxon>
        <taxon>Datureae</taxon>
        <taxon>Datura</taxon>
    </lineage>
</organism>
<keyword evidence="2" id="KW-1185">Reference proteome</keyword>
<dbReference type="EMBL" id="JACEIK010003326">
    <property type="protein sequence ID" value="MCD9641307.1"/>
    <property type="molecule type" value="Genomic_DNA"/>
</dbReference>
<name>A0ABS8V4J8_DATST</name>
<evidence type="ECO:0000313" key="2">
    <source>
        <dbReference type="Proteomes" id="UP000823775"/>
    </source>
</evidence>
<dbReference type="Proteomes" id="UP000823775">
    <property type="component" value="Unassembled WGS sequence"/>
</dbReference>
<protein>
    <submittedName>
        <fullName evidence="1">Uncharacterized protein</fullName>
    </submittedName>
</protein>
<evidence type="ECO:0000313" key="1">
    <source>
        <dbReference type="EMBL" id="MCD9641307.1"/>
    </source>
</evidence>